<evidence type="ECO:0000256" key="5">
    <source>
        <dbReference type="ARBA" id="ARBA00022723"/>
    </source>
</evidence>
<dbReference type="SFLD" id="SFLDF00027">
    <property type="entry name" value="p-type_atpase"/>
    <property type="match status" value="1"/>
</dbReference>
<dbReference type="GO" id="GO:0120029">
    <property type="term" value="P:proton export across plasma membrane"/>
    <property type="evidence" value="ECO:0007669"/>
    <property type="project" value="UniProtKB-UniRule"/>
</dbReference>
<proteinExistence type="inferred from homology"/>
<keyword evidence="8 12" id="KW-0460">Magnesium</keyword>
<evidence type="ECO:0000256" key="13">
    <source>
        <dbReference type="SAM" id="MobiDB-lite"/>
    </source>
</evidence>
<feature type="transmembrane region" description="Helical" evidence="12">
    <location>
        <begin position="274"/>
        <end position="295"/>
    </location>
</feature>
<dbReference type="InterPro" id="IPR044492">
    <property type="entry name" value="P_typ_ATPase_HD_dom"/>
</dbReference>
<dbReference type="Pfam" id="PF00690">
    <property type="entry name" value="Cation_ATPase_N"/>
    <property type="match status" value="1"/>
</dbReference>
<keyword evidence="10 12" id="KW-1133">Transmembrane helix</keyword>
<keyword evidence="5" id="KW-0479">Metal-binding</keyword>
<name>A0A7S0I0Q1_9EUKA</name>
<dbReference type="Gene3D" id="2.70.150.10">
    <property type="entry name" value="Calcium-transporting ATPase, cytoplasmic transduction domain A"/>
    <property type="match status" value="1"/>
</dbReference>
<dbReference type="Gene3D" id="3.40.50.1000">
    <property type="entry name" value="HAD superfamily/HAD-like"/>
    <property type="match status" value="1"/>
</dbReference>
<dbReference type="SUPFAM" id="SSF56784">
    <property type="entry name" value="HAD-like"/>
    <property type="match status" value="1"/>
</dbReference>
<dbReference type="SFLD" id="SFLDG00002">
    <property type="entry name" value="C1.7:_P-type_atpase_like"/>
    <property type="match status" value="1"/>
</dbReference>
<comment type="similarity">
    <text evidence="2 12">Belongs to the cation transport ATPase (P-type) (TC 3.A.3) family. Type IIIA subfamily.</text>
</comment>
<keyword evidence="12" id="KW-0406">Ion transport</keyword>
<dbReference type="SFLD" id="SFLDS00003">
    <property type="entry name" value="Haloacid_Dehalogenase"/>
    <property type="match status" value="1"/>
</dbReference>
<keyword evidence="9 12" id="KW-1278">Translocase</keyword>
<sequence>MADMAAMAARYETLQEDEVIVPSGKGHTDASAAAAMEKWGKNEIPEEKEPLWKMFVMQFVGTMPAMIEIAGLLALSLGSYLDFWIIFALLMTNATLGFVEEMNAQASISALKDGLVRKLPVKRNGAFNPIDVVFLVPGDVVFLRGGNVVPADCVWLGEEPLEIDQAALTGESLPVEVPREDSDGEPGSGKKCWGGSIIKTGEAEVFVTETGMYTMIGEAAKAIQESGGKHVGVFEAKIIMAGRVLIILTIFAVTALLVYQVGFRGEKLEEILEMALSLTIASVPIALPMVMKVTLAVGAKEMAKEGGIVTHLTALEEIASMVVLCSDKTGTLTTAQMTVYHETAACFNGFSGKEVLELAALASNPANKDDAIDRSVYQAYARMVGLGADVDTAATRLAAKWKTDKYFGFNPVIKRTVADVSQVGGGSTMRVAKGIVSKVLKTVEGDGGQQWTCDDYENTCKMVEAADVTFGKSGYKTIAIACSVNGGPMKYAGTLPIMDPPRADTAETIQKIKGAFIDVKMITGDHLNIAKELARQIDLGTNIFPNTVLWPASAMRDDLITKADGFAQVMPTDKHEVVAVLQKQGKVVGMTGDGVNDAPALAKAQIGIAVEGATDAAQAAADIVLTRPGLSPIYTAVMASRRIFKRLRSYVIYRISVTVQVVVFLSIISFAFNDKFDALYIILLALFHDLTIVTIAYDHQVASPKPETPTVKMLVVVAYSMAMVLATSSTLLYIYGDKFLSAAYATVFPYKESCLFLQISNSSAILIFNARTIGFSFLSKPHYLLFGSACISQLFINSILLFGNGFIVEQLDPLDVAKIWIYDFSWLIIIDLVKISILKLQEGPTSSVDATVGRNGMMRNSQSRSKSGTVTRRSGAPKLSKDLRVSLSGAPRNY</sequence>
<evidence type="ECO:0000256" key="9">
    <source>
        <dbReference type="ARBA" id="ARBA00022967"/>
    </source>
</evidence>
<dbReference type="SMART" id="SM00831">
    <property type="entry name" value="Cation_ATPase_N"/>
    <property type="match status" value="1"/>
</dbReference>
<keyword evidence="12" id="KW-0375">Hydrogen ion transport</keyword>
<feature type="compositionally biased region" description="Polar residues" evidence="13">
    <location>
        <begin position="858"/>
        <end position="872"/>
    </location>
</feature>
<organism evidence="15">
    <name type="scientific">Phaeocystis antarctica</name>
    <dbReference type="NCBI Taxonomy" id="33657"/>
    <lineage>
        <taxon>Eukaryota</taxon>
        <taxon>Haptista</taxon>
        <taxon>Haptophyta</taxon>
        <taxon>Prymnesiophyceae</taxon>
        <taxon>Phaeocystales</taxon>
        <taxon>Phaeocystaceae</taxon>
        <taxon>Phaeocystis</taxon>
    </lineage>
</organism>
<dbReference type="InterPro" id="IPR059000">
    <property type="entry name" value="ATPase_P-type_domA"/>
</dbReference>
<dbReference type="InterPro" id="IPR008250">
    <property type="entry name" value="ATPase_P-typ_transduc_dom_A_sf"/>
</dbReference>
<dbReference type="Gene3D" id="3.40.1110.10">
    <property type="entry name" value="Calcium-transporting ATPase, cytoplasmic domain N"/>
    <property type="match status" value="1"/>
</dbReference>
<keyword evidence="11 12" id="KW-0472">Membrane</keyword>
<feature type="region of interest" description="Disordered" evidence="13">
    <location>
        <begin position="850"/>
        <end position="875"/>
    </location>
</feature>
<evidence type="ECO:0000256" key="8">
    <source>
        <dbReference type="ARBA" id="ARBA00022842"/>
    </source>
</evidence>
<protein>
    <recommendedName>
        <fullName evidence="12">Plasma membrane ATPase</fullName>
        <ecNumber evidence="12">7.1.2.1</ecNumber>
    </recommendedName>
</protein>
<dbReference type="PRINTS" id="PR00120">
    <property type="entry name" value="HATPASE"/>
</dbReference>
<feature type="transmembrane region" description="Helical" evidence="12">
    <location>
        <begin position="678"/>
        <end position="699"/>
    </location>
</feature>
<evidence type="ECO:0000256" key="3">
    <source>
        <dbReference type="ARBA" id="ARBA00022553"/>
    </source>
</evidence>
<dbReference type="InterPro" id="IPR023298">
    <property type="entry name" value="ATPase_P-typ_TM_dom_sf"/>
</dbReference>
<dbReference type="EMBL" id="HBEP01033705">
    <property type="protein sequence ID" value="CAD8507602.1"/>
    <property type="molecule type" value="Transcribed_RNA"/>
</dbReference>
<dbReference type="SUPFAM" id="SSF81665">
    <property type="entry name" value="Calcium ATPase, transmembrane domain M"/>
    <property type="match status" value="1"/>
</dbReference>
<dbReference type="FunFam" id="3.40.50.1000:FF:000211">
    <property type="entry name" value="Plasma membrane ATPase"/>
    <property type="match status" value="1"/>
</dbReference>
<dbReference type="SUPFAM" id="SSF81653">
    <property type="entry name" value="Calcium ATPase, transduction domain A"/>
    <property type="match status" value="1"/>
</dbReference>
<feature type="transmembrane region" description="Helical" evidence="12">
    <location>
        <begin position="711"/>
        <end position="735"/>
    </location>
</feature>
<evidence type="ECO:0000256" key="4">
    <source>
        <dbReference type="ARBA" id="ARBA00022692"/>
    </source>
</evidence>
<feature type="domain" description="Cation-transporting P-type ATPase N-terminal" evidence="14">
    <location>
        <begin position="10"/>
        <end position="79"/>
    </location>
</feature>
<feature type="transmembrane region" description="Helical" evidence="12">
    <location>
        <begin position="651"/>
        <end position="672"/>
    </location>
</feature>
<evidence type="ECO:0000259" key="14">
    <source>
        <dbReference type="SMART" id="SM00831"/>
    </source>
</evidence>
<dbReference type="NCBIfam" id="TIGR01494">
    <property type="entry name" value="ATPase_P-type"/>
    <property type="match status" value="2"/>
</dbReference>
<evidence type="ECO:0000313" key="15">
    <source>
        <dbReference type="EMBL" id="CAD8507602.1"/>
    </source>
</evidence>
<dbReference type="PROSITE" id="PS00154">
    <property type="entry name" value="ATPASE_E1_E2"/>
    <property type="match status" value="1"/>
</dbReference>
<evidence type="ECO:0000256" key="11">
    <source>
        <dbReference type="ARBA" id="ARBA00023136"/>
    </source>
</evidence>
<evidence type="ECO:0000256" key="1">
    <source>
        <dbReference type="ARBA" id="ARBA00004141"/>
    </source>
</evidence>
<dbReference type="NCBIfam" id="TIGR01647">
    <property type="entry name" value="ATPase-IIIA_H"/>
    <property type="match status" value="1"/>
</dbReference>
<dbReference type="InterPro" id="IPR018303">
    <property type="entry name" value="ATPase_P-typ_P_site"/>
</dbReference>
<comment type="catalytic activity">
    <reaction evidence="12">
        <text>ATP + H2O + H(+)(in) = ADP + phosphate + 2 H(+)(out)</text>
        <dbReference type="Rhea" id="RHEA:20852"/>
        <dbReference type="ChEBI" id="CHEBI:15377"/>
        <dbReference type="ChEBI" id="CHEBI:15378"/>
        <dbReference type="ChEBI" id="CHEBI:30616"/>
        <dbReference type="ChEBI" id="CHEBI:43474"/>
        <dbReference type="ChEBI" id="CHEBI:456216"/>
        <dbReference type="EC" id="7.1.2.1"/>
    </reaction>
</comment>
<dbReference type="PRINTS" id="PR00119">
    <property type="entry name" value="CATATPASE"/>
</dbReference>
<comment type="caution">
    <text evidence="12">Lacks conserved residue(s) required for the propagation of feature annotation.</text>
</comment>
<keyword evidence="12" id="KW-0813">Transport</keyword>
<dbReference type="PANTHER" id="PTHR42861">
    <property type="entry name" value="CALCIUM-TRANSPORTING ATPASE"/>
    <property type="match status" value="1"/>
</dbReference>
<feature type="transmembrane region" description="Helical" evidence="12">
    <location>
        <begin position="783"/>
        <end position="807"/>
    </location>
</feature>
<dbReference type="GO" id="GO:0046872">
    <property type="term" value="F:metal ion binding"/>
    <property type="evidence" value="ECO:0007669"/>
    <property type="project" value="UniProtKB-KW"/>
</dbReference>
<dbReference type="InterPro" id="IPR036412">
    <property type="entry name" value="HAD-like_sf"/>
</dbReference>
<evidence type="ECO:0000256" key="12">
    <source>
        <dbReference type="RuleBase" id="RU362083"/>
    </source>
</evidence>
<dbReference type="AlphaFoldDB" id="A0A7S0I0Q1"/>
<keyword evidence="3" id="KW-0597">Phosphoprotein</keyword>
<dbReference type="InterPro" id="IPR006534">
    <property type="entry name" value="P-type_ATPase_IIIA"/>
</dbReference>
<dbReference type="GO" id="GO:0005886">
    <property type="term" value="C:plasma membrane"/>
    <property type="evidence" value="ECO:0007669"/>
    <property type="project" value="UniProtKB-SubCell"/>
</dbReference>
<comment type="subcellular location">
    <subcellularLocation>
        <location evidence="12">Cell membrane</location>
        <topology evidence="12">Multi-pass membrane protein</topology>
    </subcellularLocation>
    <subcellularLocation>
        <location evidence="1">Membrane</location>
        <topology evidence="1">Multi-pass membrane protein</topology>
    </subcellularLocation>
</comment>
<evidence type="ECO:0000256" key="7">
    <source>
        <dbReference type="ARBA" id="ARBA00022840"/>
    </source>
</evidence>
<accession>A0A7S0I0Q1</accession>
<dbReference type="Gene3D" id="1.20.1110.10">
    <property type="entry name" value="Calcium-transporting ATPase, transmembrane domain"/>
    <property type="match status" value="1"/>
</dbReference>
<dbReference type="InterPro" id="IPR001757">
    <property type="entry name" value="P_typ_ATPase"/>
</dbReference>
<dbReference type="InterPro" id="IPR023299">
    <property type="entry name" value="ATPase_P-typ_cyto_dom_N"/>
</dbReference>
<dbReference type="EC" id="7.1.2.1" evidence="12"/>
<dbReference type="InterPro" id="IPR023214">
    <property type="entry name" value="HAD_sf"/>
</dbReference>
<dbReference type="Pfam" id="PF00122">
    <property type="entry name" value="E1-E2_ATPase"/>
    <property type="match status" value="1"/>
</dbReference>
<dbReference type="GO" id="GO:0005524">
    <property type="term" value="F:ATP binding"/>
    <property type="evidence" value="ECO:0007669"/>
    <property type="project" value="UniProtKB-UniRule"/>
</dbReference>
<feature type="transmembrane region" description="Helical" evidence="12">
    <location>
        <begin position="244"/>
        <end position="262"/>
    </location>
</feature>
<keyword evidence="6 12" id="KW-0547">Nucleotide-binding</keyword>
<reference evidence="15" key="1">
    <citation type="submission" date="2021-01" db="EMBL/GenBank/DDBJ databases">
        <authorList>
            <person name="Corre E."/>
            <person name="Pelletier E."/>
            <person name="Niang G."/>
            <person name="Scheremetjew M."/>
            <person name="Finn R."/>
            <person name="Kale V."/>
            <person name="Holt S."/>
            <person name="Cochrane G."/>
            <person name="Meng A."/>
            <person name="Brown T."/>
            <person name="Cohen L."/>
        </authorList>
    </citation>
    <scope>NUCLEOTIDE SEQUENCE</scope>
    <source>
        <strain evidence="15">CCMP1374</strain>
    </source>
</reference>
<evidence type="ECO:0000256" key="10">
    <source>
        <dbReference type="ARBA" id="ARBA00022989"/>
    </source>
</evidence>
<dbReference type="GO" id="GO:0008553">
    <property type="term" value="F:P-type proton-exporting transporter activity"/>
    <property type="evidence" value="ECO:0007669"/>
    <property type="project" value="UniProtKB-UniRule"/>
</dbReference>
<evidence type="ECO:0000256" key="6">
    <source>
        <dbReference type="ARBA" id="ARBA00022741"/>
    </source>
</evidence>
<dbReference type="InterPro" id="IPR004014">
    <property type="entry name" value="ATPase_P-typ_cation-transptr_N"/>
</dbReference>
<feature type="transmembrane region" description="Helical" evidence="12">
    <location>
        <begin position="755"/>
        <end position="771"/>
    </location>
</feature>
<evidence type="ECO:0000256" key="2">
    <source>
        <dbReference type="ARBA" id="ARBA00008804"/>
    </source>
</evidence>
<keyword evidence="7 12" id="KW-0067">ATP-binding</keyword>
<keyword evidence="4 12" id="KW-0812">Transmembrane</keyword>
<dbReference type="GO" id="GO:0016887">
    <property type="term" value="F:ATP hydrolysis activity"/>
    <property type="evidence" value="ECO:0007669"/>
    <property type="project" value="InterPro"/>
</dbReference>
<gene>
    <name evidence="15" type="ORF">PANT1444_LOCUS19068</name>
</gene>
<dbReference type="Pfam" id="PF00702">
    <property type="entry name" value="Hydrolase"/>
    <property type="match status" value="1"/>
</dbReference>